<proteinExistence type="inferred from homology"/>
<dbReference type="InterPro" id="IPR000172">
    <property type="entry name" value="GMC_OxRdtase_N"/>
</dbReference>
<feature type="region of interest" description="Disordered" evidence="4">
    <location>
        <begin position="202"/>
        <end position="222"/>
    </location>
</feature>
<evidence type="ECO:0000256" key="4">
    <source>
        <dbReference type="SAM" id="MobiDB-lite"/>
    </source>
</evidence>
<dbReference type="PROSITE" id="PS00624">
    <property type="entry name" value="GMC_OXRED_2"/>
    <property type="match status" value="1"/>
</dbReference>
<evidence type="ECO:0000256" key="3">
    <source>
        <dbReference type="PIRSR" id="PIRSR000137-2"/>
    </source>
</evidence>
<feature type="binding site" evidence="3">
    <location>
        <position position="257"/>
    </location>
    <ligand>
        <name>FAD</name>
        <dbReference type="ChEBI" id="CHEBI:57692"/>
    </ligand>
</feature>
<dbReference type="InterPro" id="IPR007867">
    <property type="entry name" value="GMC_OxRtase_C"/>
</dbReference>
<evidence type="ECO:0000256" key="1">
    <source>
        <dbReference type="ARBA" id="ARBA00001974"/>
    </source>
</evidence>
<keyword evidence="3" id="KW-0285">Flavoprotein</keyword>
<feature type="binding site" evidence="3">
    <location>
        <position position="118"/>
    </location>
    <ligand>
        <name>FAD</name>
        <dbReference type="ChEBI" id="CHEBI:57692"/>
    </ligand>
</feature>
<dbReference type="OrthoDB" id="269227at2759"/>
<dbReference type="GO" id="GO:0050660">
    <property type="term" value="F:flavin adenine dinucleotide binding"/>
    <property type="evidence" value="ECO:0007669"/>
    <property type="project" value="InterPro"/>
</dbReference>
<dbReference type="SUPFAM" id="SSF54373">
    <property type="entry name" value="FAD-linked reductases, C-terminal domain"/>
    <property type="match status" value="1"/>
</dbReference>
<dbReference type="STRING" id="1353009.A0A1Y2IVU0"/>
<keyword evidence="3" id="KW-0274">FAD</keyword>
<dbReference type="Gene3D" id="3.50.50.60">
    <property type="entry name" value="FAD/NAD(P)-binding domain"/>
    <property type="match status" value="1"/>
</dbReference>
<dbReference type="Proteomes" id="UP000193067">
    <property type="component" value="Unassembled WGS sequence"/>
</dbReference>
<evidence type="ECO:0000313" key="6">
    <source>
        <dbReference type="EMBL" id="OSD05217.1"/>
    </source>
</evidence>
<dbReference type="Pfam" id="PF05199">
    <property type="entry name" value="GMC_oxred_C"/>
    <property type="match status" value="1"/>
</dbReference>
<dbReference type="PIRSF" id="PIRSF000137">
    <property type="entry name" value="Alcohol_oxidase"/>
    <property type="match status" value="1"/>
</dbReference>
<reference evidence="6 7" key="1">
    <citation type="journal article" date="2015" name="Biotechnol. Biofuels">
        <title>Enhanced degradation of softwood versus hardwood by the white-rot fungus Pycnoporus coccineus.</title>
        <authorList>
            <person name="Couturier M."/>
            <person name="Navarro D."/>
            <person name="Chevret D."/>
            <person name="Henrissat B."/>
            <person name="Piumi F."/>
            <person name="Ruiz-Duenas F.J."/>
            <person name="Martinez A.T."/>
            <person name="Grigoriev I.V."/>
            <person name="Riley R."/>
            <person name="Lipzen A."/>
            <person name="Berrin J.G."/>
            <person name="Master E.R."/>
            <person name="Rosso M.N."/>
        </authorList>
    </citation>
    <scope>NUCLEOTIDE SEQUENCE [LARGE SCALE GENOMIC DNA]</scope>
    <source>
        <strain evidence="6 7">BRFM310</strain>
    </source>
</reference>
<dbReference type="Gene3D" id="3.30.560.10">
    <property type="entry name" value="Glucose Oxidase, domain 3"/>
    <property type="match status" value="1"/>
</dbReference>
<dbReference type="Pfam" id="PF00732">
    <property type="entry name" value="GMC_oxred_N"/>
    <property type="match status" value="1"/>
</dbReference>
<feature type="domain" description="Glucose-methanol-choline oxidoreductase N-terminal" evidence="5">
    <location>
        <begin position="301"/>
        <end position="315"/>
    </location>
</feature>
<protein>
    <submittedName>
        <fullName evidence="6">GMC oxidoreductase</fullName>
    </submittedName>
</protein>
<keyword evidence="7" id="KW-1185">Reference proteome</keyword>
<organism evidence="6 7">
    <name type="scientific">Trametes coccinea (strain BRFM310)</name>
    <name type="common">Pycnoporus coccineus</name>
    <dbReference type="NCBI Taxonomy" id="1353009"/>
    <lineage>
        <taxon>Eukaryota</taxon>
        <taxon>Fungi</taxon>
        <taxon>Dikarya</taxon>
        <taxon>Basidiomycota</taxon>
        <taxon>Agaricomycotina</taxon>
        <taxon>Agaricomycetes</taxon>
        <taxon>Polyporales</taxon>
        <taxon>Polyporaceae</taxon>
        <taxon>Trametes</taxon>
    </lineage>
</organism>
<dbReference type="InterPro" id="IPR036188">
    <property type="entry name" value="FAD/NAD-bd_sf"/>
</dbReference>
<dbReference type="PANTHER" id="PTHR11552">
    <property type="entry name" value="GLUCOSE-METHANOL-CHOLINE GMC OXIDOREDUCTASE"/>
    <property type="match status" value="1"/>
</dbReference>
<sequence length="592" mass="65339">MSPLRSSATATFEMANAVGAQVPIDLSIDPEAYTYDFVIVGGGTAGCCLASRLSEDPAVKVLLIERGPLRDDWASKVPLISSNPYAKDAPVGRWWAQPLPQADGRPLEVVCGEALGGTSSINCMLYTRGTPGDYNRWSELGNNGWGYHDLEPYFVKSENTQSHPPSEWRGKHGPWLNQTHPHIPYRSMEYLIDALERAGIQHTDDTNSPHAPAASYAPPDVAQDSKNYRHSTFRAFLPPELCQERADRLKICTDTLVMRIEVVNGNGQAHARGVYFEATDYRLAGRRFYAQARREVVLCAGALVSPQILQLSGIGPRAHLEKVGIPVQCDLPGVGNHLQDHIAVPLTYEIPIEDSLHGLEANPFKAAKELLRYLLTGKGIFSLPFQPLAIYVPSRLLDSDGRLSVTSPQALDTSFPENRPDLEIMPNANNCTDHEITGKGIFTLIVGLIRPKSKGSVRLASSNPRARPDVDLGFLTNEDDYVPLRKGLKLSMNLAKDMRERGYPLQDLIVPGGTDDGSLDRFIRQNLRTCYHYTSTCRMGRKDDDDRPGVVDKELRVHGGFDESTVPTATIPCYIGLIGTRVRIIMSSFPEL</sequence>
<gene>
    <name evidence="6" type="ORF">PYCCODRAFT_1475753</name>
</gene>
<dbReference type="SUPFAM" id="SSF51905">
    <property type="entry name" value="FAD/NAD(P)-binding domain"/>
    <property type="match status" value="1"/>
</dbReference>
<comment type="similarity">
    <text evidence="2">Belongs to the GMC oxidoreductase family.</text>
</comment>
<name>A0A1Y2IVU0_TRAC3</name>
<dbReference type="PANTHER" id="PTHR11552:SF219">
    <property type="entry name" value="GLUCOSE-METHANOL-CHOLINE OXIDOREDUCTASE N-TERMINAL DOMAIN-CONTAINING PROTEIN"/>
    <property type="match status" value="1"/>
</dbReference>
<dbReference type="InterPro" id="IPR012132">
    <property type="entry name" value="GMC_OxRdtase"/>
</dbReference>
<evidence type="ECO:0000313" key="7">
    <source>
        <dbReference type="Proteomes" id="UP000193067"/>
    </source>
</evidence>
<evidence type="ECO:0000256" key="2">
    <source>
        <dbReference type="ARBA" id="ARBA00010790"/>
    </source>
</evidence>
<dbReference type="AlphaFoldDB" id="A0A1Y2IVU0"/>
<accession>A0A1Y2IVU0</accession>
<feature type="compositionally biased region" description="Low complexity" evidence="4">
    <location>
        <begin position="208"/>
        <end position="219"/>
    </location>
</feature>
<dbReference type="EMBL" id="KZ084094">
    <property type="protein sequence ID" value="OSD05217.1"/>
    <property type="molecule type" value="Genomic_DNA"/>
</dbReference>
<evidence type="ECO:0000259" key="5">
    <source>
        <dbReference type="PROSITE" id="PS00624"/>
    </source>
</evidence>
<comment type="cofactor">
    <cofactor evidence="1 3">
        <name>FAD</name>
        <dbReference type="ChEBI" id="CHEBI:57692"/>
    </cofactor>
</comment>
<dbReference type="GO" id="GO:0016614">
    <property type="term" value="F:oxidoreductase activity, acting on CH-OH group of donors"/>
    <property type="evidence" value="ECO:0007669"/>
    <property type="project" value="InterPro"/>
</dbReference>